<organism evidence="1 2">
    <name type="scientific">Arthrobotrys conoides</name>
    <dbReference type="NCBI Taxonomy" id="74498"/>
    <lineage>
        <taxon>Eukaryota</taxon>
        <taxon>Fungi</taxon>
        <taxon>Dikarya</taxon>
        <taxon>Ascomycota</taxon>
        <taxon>Pezizomycotina</taxon>
        <taxon>Orbiliomycetes</taxon>
        <taxon>Orbiliales</taxon>
        <taxon>Orbiliaceae</taxon>
        <taxon>Arthrobotrys</taxon>
    </lineage>
</organism>
<reference evidence="1 2" key="1">
    <citation type="submission" date="2019-10" db="EMBL/GenBank/DDBJ databases">
        <authorList>
            <person name="Palmer J.M."/>
        </authorList>
    </citation>
    <scope>NUCLEOTIDE SEQUENCE [LARGE SCALE GENOMIC DNA]</scope>
    <source>
        <strain evidence="1 2">TWF506</strain>
    </source>
</reference>
<comment type="caution">
    <text evidence="1">The sequence shown here is derived from an EMBL/GenBank/DDBJ whole genome shotgun (WGS) entry which is preliminary data.</text>
</comment>
<sequence length="238" mass="25972">MPAVIYWGRWVESTQLVGNGMRGIDRHIEAILSLQPSRLYTIDAGTGDIIPDKLEILKLAETPMFHAPPGIKVTQNDPTFPQVAVPQAEITRTVFKKLVIALKAEKDANVVIVRRESDRQGTCFLPLLARAPGAVGISTSHMIKSQRVKRAIKCIAKVDACIKCLTKAMAETIVMSIRQASANTSEMQFGAILSQVEKTLGMMDEECGTDVCIELGNIFPPNGLFIPGVKIRAGSEEE</sequence>
<keyword evidence="2" id="KW-1185">Reference proteome</keyword>
<evidence type="ECO:0000313" key="1">
    <source>
        <dbReference type="EMBL" id="KAK6519970.1"/>
    </source>
</evidence>
<accession>A0AAN8NL48</accession>
<evidence type="ECO:0000313" key="2">
    <source>
        <dbReference type="Proteomes" id="UP001307849"/>
    </source>
</evidence>
<proteinExistence type="predicted"/>
<protein>
    <submittedName>
        <fullName evidence="1">Uncharacterized protein</fullName>
    </submittedName>
</protein>
<dbReference type="EMBL" id="JAVHJM010000001">
    <property type="protein sequence ID" value="KAK6519970.1"/>
    <property type="molecule type" value="Genomic_DNA"/>
</dbReference>
<name>A0AAN8NL48_9PEZI</name>
<dbReference type="AlphaFoldDB" id="A0AAN8NL48"/>
<dbReference type="Proteomes" id="UP001307849">
    <property type="component" value="Unassembled WGS sequence"/>
</dbReference>
<gene>
    <name evidence="1" type="ORF">TWF506_000264</name>
</gene>